<evidence type="ECO:0000313" key="2">
    <source>
        <dbReference type="Proteomes" id="UP000037109"/>
    </source>
</evidence>
<evidence type="ECO:0000313" key="1">
    <source>
        <dbReference type="EMBL" id="KON87448.1"/>
    </source>
</evidence>
<name>A0A0M0GCJ3_SPOGL</name>
<dbReference type="RefSeq" id="WP_053434802.1">
    <property type="nucleotide sequence ID" value="NZ_LGUF01000007.1"/>
</dbReference>
<comment type="caution">
    <text evidence="1">The sequence shown here is derived from an EMBL/GenBank/DDBJ whole genome shotgun (WGS) entry which is preliminary data.</text>
</comment>
<reference evidence="2" key="1">
    <citation type="submission" date="2015-07" db="EMBL/GenBank/DDBJ databases">
        <title>Fjat-10036 dsm4.</title>
        <authorList>
            <person name="Liu B."/>
            <person name="Wang J."/>
            <person name="Zhu Y."/>
            <person name="Liu G."/>
            <person name="Chen Q."/>
            <person name="Chen Z."/>
            <person name="Lan J."/>
            <person name="Che J."/>
            <person name="Ge C."/>
            <person name="Shi H."/>
            <person name="Pan Z."/>
            <person name="Liu X."/>
        </authorList>
    </citation>
    <scope>NUCLEOTIDE SEQUENCE [LARGE SCALE GENOMIC DNA]</scope>
    <source>
        <strain evidence="2">DSM 4</strain>
    </source>
</reference>
<sequence length="93" mass="10861">MSSAAEEFSAAFINCVNAKRKLIKENIPYYIKVNPNYFNTFINERQNSSGEFSYTYSSDGSHYVYHDFLDDTYEVPLILDDNVESFKEVFKTE</sequence>
<dbReference type="Proteomes" id="UP000037109">
    <property type="component" value="Unassembled WGS sequence"/>
</dbReference>
<dbReference type="PATRIC" id="fig|1459.3.peg.2550"/>
<proteinExistence type="predicted"/>
<dbReference type="AlphaFoldDB" id="A0A0M0GCJ3"/>
<organism evidence="1 2">
    <name type="scientific">Sporosarcina globispora</name>
    <name type="common">Bacillus globisporus</name>
    <dbReference type="NCBI Taxonomy" id="1459"/>
    <lineage>
        <taxon>Bacteria</taxon>
        <taxon>Bacillati</taxon>
        <taxon>Bacillota</taxon>
        <taxon>Bacilli</taxon>
        <taxon>Bacillales</taxon>
        <taxon>Caryophanaceae</taxon>
        <taxon>Sporosarcina</taxon>
    </lineage>
</organism>
<accession>A0A0M0GCJ3</accession>
<gene>
    <name evidence="1" type="ORF">AF332_11830</name>
</gene>
<dbReference type="STRING" id="1459.AF332_11830"/>
<dbReference type="EMBL" id="LGUF01000007">
    <property type="protein sequence ID" value="KON87448.1"/>
    <property type="molecule type" value="Genomic_DNA"/>
</dbReference>
<protein>
    <submittedName>
        <fullName evidence="1">Uncharacterized protein</fullName>
    </submittedName>
</protein>
<keyword evidence="2" id="KW-1185">Reference proteome</keyword>